<dbReference type="AlphaFoldDB" id="A0A151J279"/>
<gene>
    <name evidence="2" type="ORF">ALC57_11707</name>
</gene>
<sequence length="191" mass="22736">MDPETRRRHTDAFAAAKSIAKRQELDKQREADRQRDTRYRPDRDKDRRFAAEMGRPLAHSTPHRREPPSYQLNAPQQRESFAYTTERRLGSPQQRTSPHNSDLRPERNHASNLDTRNNSNKEFCKYCKNSGHRIEECRKRQYNNALREQRNARSPSRRQDVAPTDEQKQTRPMNPIEIKEEEDNCEQESLH</sequence>
<feature type="compositionally biased region" description="Basic and acidic residues" evidence="1">
    <location>
        <begin position="21"/>
        <end position="50"/>
    </location>
</feature>
<evidence type="ECO:0000256" key="1">
    <source>
        <dbReference type="SAM" id="MobiDB-lite"/>
    </source>
</evidence>
<dbReference type="EMBL" id="KQ980439">
    <property type="protein sequence ID" value="KYN16058.1"/>
    <property type="molecule type" value="Genomic_DNA"/>
</dbReference>
<evidence type="ECO:0008006" key="4">
    <source>
        <dbReference type="Google" id="ProtNLM"/>
    </source>
</evidence>
<protein>
    <recommendedName>
        <fullName evidence="4">CCHC-type domain-containing protein</fullName>
    </recommendedName>
</protein>
<dbReference type="SUPFAM" id="SSF57756">
    <property type="entry name" value="Retrovirus zinc finger-like domains"/>
    <property type="match status" value="1"/>
</dbReference>
<evidence type="ECO:0000313" key="2">
    <source>
        <dbReference type="EMBL" id="KYN16058.1"/>
    </source>
</evidence>
<dbReference type="STRING" id="471704.A0A151J279"/>
<feature type="region of interest" description="Disordered" evidence="1">
    <location>
        <begin position="1"/>
        <end position="123"/>
    </location>
</feature>
<feature type="compositionally biased region" description="Acidic residues" evidence="1">
    <location>
        <begin position="179"/>
        <end position="191"/>
    </location>
</feature>
<organism evidence="2 3">
    <name type="scientific">Trachymyrmex cornetzi</name>
    <dbReference type="NCBI Taxonomy" id="471704"/>
    <lineage>
        <taxon>Eukaryota</taxon>
        <taxon>Metazoa</taxon>
        <taxon>Ecdysozoa</taxon>
        <taxon>Arthropoda</taxon>
        <taxon>Hexapoda</taxon>
        <taxon>Insecta</taxon>
        <taxon>Pterygota</taxon>
        <taxon>Neoptera</taxon>
        <taxon>Endopterygota</taxon>
        <taxon>Hymenoptera</taxon>
        <taxon>Apocrita</taxon>
        <taxon>Aculeata</taxon>
        <taxon>Formicoidea</taxon>
        <taxon>Formicidae</taxon>
        <taxon>Myrmicinae</taxon>
        <taxon>Trachymyrmex</taxon>
    </lineage>
</organism>
<dbReference type="InterPro" id="IPR036875">
    <property type="entry name" value="Znf_CCHC_sf"/>
</dbReference>
<dbReference type="GO" id="GO:0003676">
    <property type="term" value="F:nucleic acid binding"/>
    <property type="evidence" value="ECO:0007669"/>
    <property type="project" value="InterPro"/>
</dbReference>
<feature type="compositionally biased region" description="Polar residues" evidence="1">
    <location>
        <begin position="110"/>
        <end position="121"/>
    </location>
</feature>
<accession>A0A151J279</accession>
<proteinExistence type="predicted"/>
<name>A0A151J279_9HYME</name>
<dbReference type="Proteomes" id="UP000078492">
    <property type="component" value="Unassembled WGS sequence"/>
</dbReference>
<evidence type="ECO:0000313" key="3">
    <source>
        <dbReference type="Proteomes" id="UP000078492"/>
    </source>
</evidence>
<feature type="compositionally biased region" description="Polar residues" evidence="1">
    <location>
        <begin position="70"/>
        <end position="83"/>
    </location>
</feature>
<dbReference type="GO" id="GO:0008270">
    <property type="term" value="F:zinc ion binding"/>
    <property type="evidence" value="ECO:0007669"/>
    <property type="project" value="InterPro"/>
</dbReference>
<feature type="compositionally biased region" description="Basic and acidic residues" evidence="1">
    <location>
        <begin position="147"/>
        <end position="169"/>
    </location>
</feature>
<reference evidence="2 3" key="1">
    <citation type="submission" date="2015-09" db="EMBL/GenBank/DDBJ databases">
        <title>Trachymyrmex cornetzi WGS genome.</title>
        <authorList>
            <person name="Nygaard S."/>
            <person name="Hu H."/>
            <person name="Boomsma J."/>
            <person name="Zhang G."/>
        </authorList>
    </citation>
    <scope>NUCLEOTIDE SEQUENCE [LARGE SCALE GENOMIC DNA]</scope>
    <source>
        <strain evidence="2">Tcor2-1</strain>
        <tissue evidence="2">Whole body</tissue>
    </source>
</reference>
<feature type="compositionally biased region" description="Polar residues" evidence="1">
    <location>
        <begin position="91"/>
        <end position="100"/>
    </location>
</feature>
<keyword evidence="3" id="KW-1185">Reference proteome</keyword>
<feature type="region of interest" description="Disordered" evidence="1">
    <location>
        <begin position="145"/>
        <end position="191"/>
    </location>
</feature>